<sequence length="105" mass="11762">METAEGLSKHAGGGGRACRRKGLKTNLPRRPRDCQTIKATILSSSSDLLIYRSTFADMIMRRFPHATLLTCNSPLLSSLVRCSGNSFRETHIKYVCSWHLHNGRD</sequence>
<evidence type="ECO:0000256" key="1">
    <source>
        <dbReference type="SAM" id="MobiDB-lite"/>
    </source>
</evidence>
<accession>A0A0D1ZNI6</accession>
<keyword evidence="3" id="KW-1185">Reference proteome</keyword>
<dbReference type="HOGENOM" id="CLU_2236598_0_0_1"/>
<organism evidence="2 3">
    <name type="scientific">Exophiala mesophila</name>
    <name type="common">Black yeast-like fungus</name>
    <dbReference type="NCBI Taxonomy" id="212818"/>
    <lineage>
        <taxon>Eukaryota</taxon>
        <taxon>Fungi</taxon>
        <taxon>Dikarya</taxon>
        <taxon>Ascomycota</taxon>
        <taxon>Pezizomycotina</taxon>
        <taxon>Eurotiomycetes</taxon>
        <taxon>Chaetothyriomycetidae</taxon>
        <taxon>Chaetothyriales</taxon>
        <taxon>Herpotrichiellaceae</taxon>
        <taxon>Exophiala</taxon>
    </lineage>
</organism>
<evidence type="ECO:0000313" key="2">
    <source>
        <dbReference type="EMBL" id="KIV96212.1"/>
    </source>
</evidence>
<dbReference type="RefSeq" id="XP_016227786.1">
    <property type="nucleotide sequence ID" value="XM_016364137.1"/>
</dbReference>
<dbReference type="GeneID" id="27317948"/>
<evidence type="ECO:0000313" key="3">
    <source>
        <dbReference type="Proteomes" id="UP000054302"/>
    </source>
</evidence>
<dbReference type="AlphaFoldDB" id="A0A0D1ZNI6"/>
<dbReference type="Proteomes" id="UP000054302">
    <property type="component" value="Unassembled WGS sequence"/>
</dbReference>
<feature type="region of interest" description="Disordered" evidence="1">
    <location>
        <begin position="1"/>
        <end position="30"/>
    </location>
</feature>
<reference evidence="2 3" key="1">
    <citation type="submission" date="2015-01" db="EMBL/GenBank/DDBJ databases">
        <title>The Genome Sequence of Exophiala mesophila CBS40295.</title>
        <authorList>
            <consortium name="The Broad Institute Genomics Platform"/>
            <person name="Cuomo C."/>
            <person name="de Hoog S."/>
            <person name="Gorbushina A."/>
            <person name="Stielow B."/>
            <person name="Teixiera M."/>
            <person name="Abouelleil A."/>
            <person name="Chapman S.B."/>
            <person name="Priest M."/>
            <person name="Young S.K."/>
            <person name="Wortman J."/>
            <person name="Nusbaum C."/>
            <person name="Birren B."/>
        </authorList>
    </citation>
    <scope>NUCLEOTIDE SEQUENCE [LARGE SCALE GENOMIC DNA]</scope>
    <source>
        <strain evidence="2 3">CBS 40295</strain>
    </source>
</reference>
<proteinExistence type="predicted"/>
<dbReference type="EMBL" id="KN847520">
    <property type="protein sequence ID" value="KIV96212.1"/>
    <property type="molecule type" value="Genomic_DNA"/>
</dbReference>
<name>A0A0D1ZNI6_EXOME</name>
<protein>
    <submittedName>
        <fullName evidence="2">Uncharacterized protein</fullName>
    </submittedName>
</protein>
<feature type="compositionally biased region" description="Basic residues" evidence="1">
    <location>
        <begin position="17"/>
        <end position="29"/>
    </location>
</feature>
<gene>
    <name evidence="2" type="ORF">PV10_00103</name>
</gene>
<dbReference type="VEuPathDB" id="FungiDB:PV10_00103"/>